<dbReference type="EMBL" id="CEKZ01000003">
    <property type="protein sequence ID" value="CEQ02798.1"/>
    <property type="molecule type" value="Genomic_DNA"/>
</dbReference>
<evidence type="ECO:0000259" key="4">
    <source>
        <dbReference type="PROSITE" id="PS50995"/>
    </source>
</evidence>
<dbReference type="Pfam" id="PF12802">
    <property type="entry name" value="MarR_2"/>
    <property type="match status" value="1"/>
</dbReference>
<feature type="domain" description="HTH marR-type" evidence="4">
    <location>
        <begin position="11"/>
        <end position="147"/>
    </location>
</feature>
<organism evidence="5 6">
    <name type="scientific">Paraclostridium sordellii</name>
    <name type="common">Clostridium sordellii</name>
    <dbReference type="NCBI Taxonomy" id="1505"/>
    <lineage>
        <taxon>Bacteria</taxon>
        <taxon>Bacillati</taxon>
        <taxon>Bacillota</taxon>
        <taxon>Clostridia</taxon>
        <taxon>Peptostreptococcales</taxon>
        <taxon>Peptostreptococcaceae</taxon>
        <taxon>Paraclostridium</taxon>
    </lineage>
</organism>
<protein>
    <submittedName>
        <fullName evidence="5">Transcriptional regulator</fullName>
    </submittedName>
</protein>
<sequence>MDNKDRRIRKAREVLQSFFSVAKLANDFARKNAEELGVTFQQLSVINTLKIYPGVTLKKLSEKLPMQLSLSSLSLIVEKLVVLKLVEREISQQDRRAVKLRLTETGLNIAIESEEKAYSFNAMNSALERMDPKDVETLLKLHNELLLNLKEIKGV</sequence>
<dbReference type="Proteomes" id="UP000049127">
    <property type="component" value="Unassembled WGS sequence"/>
</dbReference>
<dbReference type="InterPro" id="IPR036390">
    <property type="entry name" value="WH_DNA-bd_sf"/>
</dbReference>
<dbReference type="SUPFAM" id="SSF46785">
    <property type="entry name" value="Winged helix' DNA-binding domain"/>
    <property type="match status" value="1"/>
</dbReference>
<evidence type="ECO:0000313" key="5">
    <source>
        <dbReference type="EMBL" id="CEQ02798.1"/>
    </source>
</evidence>
<evidence type="ECO:0000313" key="6">
    <source>
        <dbReference type="Proteomes" id="UP000049127"/>
    </source>
</evidence>
<keyword evidence="2" id="KW-0238">DNA-binding</keyword>
<dbReference type="PANTHER" id="PTHR42756">
    <property type="entry name" value="TRANSCRIPTIONAL REGULATOR, MARR"/>
    <property type="match status" value="1"/>
</dbReference>
<dbReference type="InterPro" id="IPR036388">
    <property type="entry name" value="WH-like_DNA-bd_sf"/>
</dbReference>
<dbReference type="RefSeq" id="WP_055334460.1">
    <property type="nucleotide sequence ID" value="NZ_CDNF01000003.1"/>
</dbReference>
<name>A0A0C7Q7L3_PARSO</name>
<dbReference type="InterPro" id="IPR000835">
    <property type="entry name" value="HTH_MarR-typ"/>
</dbReference>
<reference evidence="6" key="1">
    <citation type="submission" date="2015-01" db="EMBL/GenBank/DDBJ databases">
        <authorList>
            <person name="Aslett M.A."/>
            <person name="De Silva N."/>
        </authorList>
    </citation>
    <scope>NUCLEOTIDE SEQUENCE [LARGE SCALE GENOMIC DNA]</scope>
    <source>
        <strain evidence="6">R28058</strain>
    </source>
</reference>
<dbReference type="OrthoDB" id="2361333at2"/>
<dbReference type="PANTHER" id="PTHR42756:SF1">
    <property type="entry name" value="TRANSCRIPTIONAL REPRESSOR OF EMRAB OPERON"/>
    <property type="match status" value="1"/>
</dbReference>
<accession>A0A0C7Q7L3</accession>
<evidence type="ECO:0000256" key="2">
    <source>
        <dbReference type="ARBA" id="ARBA00023125"/>
    </source>
</evidence>
<dbReference type="AlphaFoldDB" id="A0A0C7Q7L3"/>
<keyword evidence="1" id="KW-0805">Transcription regulation</keyword>
<dbReference type="GO" id="GO:0003700">
    <property type="term" value="F:DNA-binding transcription factor activity"/>
    <property type="evidence" value="ECO:0007669"/>
    <property type="project" value="InterPro"/>
</dbReference>
<gene>
    <name evidence="5" type="ORF">R28058_05311</name>
</gene>
<dbReference type="GO" id="GO:0003677">
    <property type="term" value="F:DNA binding"/>
    <property type="evidence" value="ECO:0007669"/>
    <property type="project" value="UniProtKB-KW"/>
</dbReference>
<evidence type="ECO:0000256" key="1">
    <source>
        <dbReference type="ARBA" id="ARBA00023015"/>
    </source>
</evidence>
<keyword evidence="3" id="KW-0804">Transcription</keyword>
<dbReference type="SMART" id="SM00347">
    <property type="entry name" value="HTH_MARR"/>
    <property type="match status" value="1"/>
</dbReference>
<dbReference type="PROSITE" id="PS50995">
    <property type="entry name" value="HTH_MARR_2"/>
    <property type="match status" value="1"/>
</dbReference>
<dbReference type="Gene3D" id="1.10.10.10">
    <property type="entry name" value="Winged helix-like DNA-binding domain superfamily/Winged helix DNA-binding domain"/>
    <property type="match status" value="1"/>
</dbReference>
<evidence type="ECO:0000256" key="3">
    <source>
        <dbReference type="ARBA" id="ARBA00023163"/>
    </source>
</evidence>
<proteinExistence type="predicted"/>